<dbReference type="GO" id="GO:0016788">
    <property type="term" value="F:hydrolase activity, acting on ester bonds"/>
    <property type="evidence" value="ECO:0007669"/>
    <property type="project" value="InterPro"/>
</dbReference>
<evidence type="ECO:0000313" key="4">
    <source>
        <dbReference type="EMBL" id="TVZ03421.1"/>
    </source>
</evidence>
<keyword evidence="5" id="KW-1185">Reference proteome</keyword>
<reference evidence="4 5" key="1">
    <citation type="submission" date="2018-11" db="EMBL/GenBank/DDBJ databases">
        <title>Trebonia kvetii gen.nov., sp.nov., a novel acidophilic actinobacterium, and proposal of the new actinobacterial family Treboniaceae fam. nov.</title>
        <authorList>
            <person name="Rapoport D."/>
            <person name="Sagova-Mareckova M."/>
            <person name="Sedlacek I."/>
            <person name="Provaznik J."/>
            <person name="Kralova S."/>
            <person name="Pavlinic D."/>
            <person name="Benes V."/>
            <person name="Kopecky J."/>
        </authorList>
    </citation>
    <scope>NUCLEOTIDE SEQUENCE [LARGE SCALE GENOMIC DNA]</scope>
    <source>
        <strain evidence="4 5">15Tr583</strain>
    </source>
</reference>
<evidence type="ECO:0000256" key="3">
    <source>
        <dbReference type="SAM" id="MobiDB-lite"/>
    </source>
</evidence>
<dbReference type="Gene3D" id="3.40.720.10">
    <property type="entry name" value="Alkaline Phosphatase, subunit A"/>
    <property type="match status" value="1"/>
</dbReference>
<accession>A0A6P2BYX8</accession>
<name>A0A6P2BYX8_9ACTN</name>
<dbReference type="Pfam" id="PF04185">
    <property type="entry name" value="Phosphoesterase"/>
    <property type="match status" value="1"/>
</dbReference>
<feature type="compositionally biased region" description="Low complexity" evidence="3">
    <location>
        <begin position="131"/>
        <end position="142"/>
    </location>
</feature>
<evidence type="ECO:0000313" key="5">
    <source>
        <dbReference type="Proteomes" id="UP000460272"/>
    </source>
</evidence>
<dbReference type="InterPro" id="IPR017850">
    <property type="entry name" value="Alkaline_phosphatase_core_sf"/>
</dbReference>
<gene>
    <name evidence="4" type="ORF">EAS64_23785</name>
</gene>
<dbReference type="InterPro" id="IPR007312">
    <property type="entry name" value="Phosphoesterase"/>
</dbReference>
<organism evidence="4 5">
    <name type="scientific">Trebonia kvetii</name>
    <dbReference type="NCBI Taxonomy" id="2480626"/>
    <lineage>
        <taxon>Bacteria</taxon>
        <taxon>Bacillati</taxon>
        <taxon>Actinomycetota</taxon>
        <taxon>Actinomycetes</taxon>
        <taxon>Streptosporangiales</taxon>
        <taxon>Treboniaceae</taxon>
        <taxon>Trebonia</taxon>
    </lineage>
</organism>
<feature type="compositionally biased region" description="Basic residues" evidence="3">
    <location>
        <begin position="94"/>
        <end position="113"/>
    </location>
</feature>
<evidence type="ECO:0000256" key="2">
    <source>
        <dbReference type="ARBA" id="ARBA00023026"/>
    </source>
</evidence>
<evidence type="ECO:0000256" key="1">
    <source>
        <dbReference type="ARBA" id="ARBA00022801"/>
    </source>
</evidence>
<protein>
    <recommendedName>
        <fullName evidence="6">Phosphoesterase</fullName>
    </recommendedName>
</protein>
<keyword evidence="2" id="KW-0843">Virulence</keyword>
<keyword evidence="1" id="KW-0378">Hydrolase</keyword>
<dbReference type="Proteomes" id="UP000460272">
    <property type="component" value="Unassembled WGS sequence"/>
</dbReference>
<sequence>MIGGADAAGTTAASLSDVKHIVILMQGNRSFDHYFGTLSGTRGFSDPNVLKNANGTPIFDQYGFQPGTGPSAAGYLQPFHLLNDPPANVDRLQPHRGRGGGAQRAHRHARRGHPLSAPDEQCDAGAGGRPGAAAGPVAQVAGGKRHSPAMP</sequence>
<proteinExistence type="predicted"/>
<dbReference type="EMBL" id="RPFW01000004">
    <property type="protein sequence ID" value="TVZ03421.1"/>
    <property type="molecule type" value="Genomic_DNA"/>
</dbReference>
<dbReference type="AlphaFoldDB" id="A0A6P2BYX8"/>
<dbReference type="RefSeq" id="WP_145856171.1">
    <property type="nucleotide sequence ID" value="NZ_RPFW01000004.1"/>
</dbReference>
<dbReference type="OrthoDB" id="4181857at2"/>
<comment type="caution">
    <text evidence="4">The sequence shown here is derived from an EMBL/GenBank/DDBJ whole genome shotgun (WGS) entry which is preliminary data.</text>
</comment>
<evidence type="ECO:0008006" key="6">
    <source>
        <dbReference type="Google" id="ProtNLM"/>
    </source>
</evidence>
<feature type="region of interest" description="Disordered" evidence="3">
    <location>
        <begin position="84"/>
        <end position="151"/>
    </location>
</feature>